<keyword evidence="4 8" id="KW-0479">Metal-binding</keyword>
<gene>
    <name evidence="9" type="ORF">HGRIS_009101</name>
</gene>
<evidence type="ECO:0000256" key="4">
    <source>
        <dbReference type="ARBA" id="ARBA00022723"/>
    </source>
</evidence>
<dbReference type="SUPFAM" id="SSF48264">
    <property type="entry name" value="Cytochrome P450"/>
    <property type="match status" value="1"/>
</dbReference>
<protein>
    <recommendedName>
        <fullName evidence="11">Cytochrome P450</fullName>
    </recommendedName>
</protein>
<accession>A0ABR3J0A5</accession>
<dbReference type="PANTHER" id="PTHR24287:SF1">
    <property type="entry name" value="P450, PUTATIVE (EUROFUNG)-RELATED"/>
    <property type="match status" value="1"/>
</dbReference>
<evidence type="ECO:0000313" key="9">
    <source>
        <dbReference type="EMBL" id="KAL0949002.1"/>
    </source>
</evidence>
<comment type="cofactor">
    <cofactor evidence="1">
        <name>heme</name>
        <dbReference type="ChEBI" id="CHEBI:30413"/>
    </cofactor>
</comment>
<evidence type="ECO:0000256" key="8">
    <source>
        <dbReference type="RuleBase" id="RU000461"/>
    </source>
</evidence>
<dbReference type="InterPro" id="IPR047146">
    <property type="entry name" value="Cyt_P450_E_CYP52_fungi"/>
</dbReference>
<keyword evidence="7 8" id="KW-0503">Monooxygenase</keyword>
<evidence type="ECO:0000256" key="1">
    <source>
        <dbReference type="ARBA" id="ARBA00001971"/>
    </source>
</evidence>
<evidence type="ECO:0000313" key="10">
    <source>
        <dbReference type="Proteomes" id="UP001556367"/>
    </source>
</evidence>
<dbReference type="PRINTS" id="PR00463">
    <property type="entry name" value="EP450I"/>
</dbReference>
<evidence type="ECO:0000256" key="3">
    <source>
        <dbReference type="ARBA" id="ARBA00022617"/>
    </source>
</evidence>
<dbReference type="InterPro" id="IPR017972">
    <property type="entry name" value="Cyt_P450_CS"/>
</dbReference>
<comment type="similarity">
    <text evidence="2 8">Belongs to the cytochrome P450 family.</text>
</comment>
<keyword evidence="10" id="KW-1185">Reference proteome</keyword>
<evidence type="ECO:0000256" key="2">
    <source>
        <dbReference type="ARBA" id="ARBA00010617"/>
    </source>
</evidence>
<dbReference type="Gene3D" id="1.10.630.10">
    <property type="entry name" value="Cytochrome P450"/>
    <property type="match status" value="1"/>
</dbReference>
<dbReference type="PROSITE" id="PS00086">
    <property type="entry name" value="CYTOCHROME_P450"/>
    <property type="match status" value="1"/>
</dbReference>
<evidence type="ECO:0008006" key="11">
    <source>
        <dbReference type="Google" id="ProtNLM"/>
    </source>
</evidence>
<evidence type="ECO:0000256" key="6">
    <source>
        <dbReference type="ARBA" id="ARBA00023004"/>
    </source>
</evidence>
<keyword evidence="6 8" id="KW-0408">Iron</keyword>
<evidence type="ECO:0000256" key="7">
    <source>
        <dbReference type="ARBA" id="ARBA00023033"/>
    </source>
</evidence>
<keyword evidence="3 8" id="KW-0349">Heme</keyword>
<dbReference type="InterPro" id="IPR001128">
    <property type="entry name" value="Cyt_P450"/>
</dbReference>
<dbReference type="Proteomes" id="UP001556367">
    <property type="component" value="Unassembled WGS sequence"/>
</dbReference>
<dbReference type="InterPro" id="IPR036396">
    <property type="entry name" value="Cyt_P450_sf"/>
</dbReference>
<proteinExistence type="inferred from homology"/>
<keyword evidence="5 8" id="KW-0560">Oxidoreductase</keyword>
<reference evidence="10" key="1">
    <citation type="submission" date="2024-06" db="EMBL/GenBank/DDBJ databases">
        <title>Multi-omics analyses provide insights into the biosynthesis of the anticancer antibiotic pleurotin in Hohenbuehelia grisea.</title>
        <authorList>
            <person name="Weaver J.A."/>
            <person name="Alberti F."/>
        </authorList>
    </citation>
    <scope>NUCLEOTIDE SEQUENCE [LARGE SCALE GENOMIC DNA]</scope>
    <source>
        <strain evidence="10">T-177</strain>
    </source>
</reference>
<organism evidence="9 10">
    <name type="scientific">Hohenbuehelia grisea</name>
    <dbReference type="NCBI Taxonomy" id="104357"/>
    <lineage>
        <taxon>Eukaryota</taxon>
        <taxon>Fungi</taxon>
        <taxon>Dikarya</taxon>
        <taxon>Basidiomycota</taxon>
        <taxon>Agaricomycotina</taxon>
        <taxon>Agaricomycetes</taxon>
        <taxon>Agaricomycetidae</taxon>
        <taxon>Agaricales</taxon>
        <taxon>Pleurotineae</taxon>
        <taxon>Pleurotaceae</taxon>
        <taxon>Hohenbuehelia</taxon>
    </lineage>
</organism>
<dbReference type="Pfam" id="PF00067">
    <property type="entry name" value="p450"/>
    <property type="match status" value="1"/>
</dbReference>
<evidence type="ECO:0000256" key="5">
    <source>
        <dbReference type="ARBA" id="ARBA00023002"/>
    </source>
</evidence>
<dbReference type="PRINTS" id="PR00385">
    <property type="entry name" value="P450"/>
</dbReference>
<comment type="caution">
    <text evidence="9">The sequence shown here is derived from an EMBL/GenBank/DDBJ whole genome shotgun (WGS) entry which is preliminary data.</text>
</comment>
<dbReference type="CDD" id="cd11063">
    <property type="entry name" value="CYP52"/>
    <property type="match status" value="1"/>
</dbReference>
<name>A0ABR3J0A5_9AGAR</name>
<sequence length="598" mass="68056">MGFDLPPILPYLLQRLPRLVAPLALVFAVKRTVEPEVLHLPGILWAVVYAASLPLALTVGVLWKDWTDRREAERLGAVMPTRVRDSKPGGLTLLKTMVKNFKTGYIGDMFVDWAVDYGYTFNVKILWENRVFTAEPEYLKIILATQFEAYEKGPAFFRQMEHLLGTGVFNSDGDMWKFHRSMTRPFFSKDRISHFELFERIADDAIAQLKARLKEGYAVDAQDVAYRFTLDSATEFLFGQNVHSLSAGLPYPHDHPHAKDGADHPANAFAHAFSEAQSESAFRSRYGVNWPLLEPFRSRTAPHMRVVRAFIDPILAEAVAKKRAADAASGKGVDAEKGEREVKDGETLLDHLVNYTDDQSVLRDETLNIMIAGRDTTATTISFAIYLLAEHPHVLKRLREEILAKVGPSRRPTYEDMREMKYLRAVINEVLRLYTPVPLNVRTSRKATLWPSKTGGKPIYVPAGTKIPYSPFIMHRRTDLWGPDALEFDPDRFIDERLHKYLTPNPFIFLPFNAGPRICLGQQFAYHESSFFLIRLLQNFDKIALVPEAQPPETRAPSEWSSAQGRKGKEKIWPRGHLTIYAQVSVVLPLGFLSRWFS</sequence>
<dbReference type="InterPro" id="IPR002401">
    <property type="entry name" value="Cyt_P450_E_grp-I"/>
</dbReference>
<dbReference type="EMBL" id="JASNQZ010000012">
    <property type="protein sequence ID" value="KAL0949002.1"/>
    <property type="molecule type" value="Genomic_DNA"/>
</dbReference>
<dbReference type="PANTHER" id="PTHR24287">
    <property type="entry name" value="P450, PUTATIVE (EUROFUNG)-RELATED"/>
    <property type="match status" value="1"/>
</dbReference>